<dbReference type="RefSeq" id="WP_157884569.1">
    <property type="nucleotide sequence ID" value="NZ_HG938353.1"/>
</dbReference>
<gene>
    <name evidence="1" type="ORF">RG540_CH06320</name>
</gene>
<evidence type="ECO:0000313" key="2">
    <source>
        <dbReference type="Proteomes" id="UP000028181"/>
    </source>
</evidence>
<protein>
    <submittedName>
        <fullName evidence="1">A1 protein</fullName>
    </submittedName>
</protein>
<reference evidence="2" key="1">
    <citation type="journal article" date="2014" name="BMC Genomics">
        <title>Genome sequencing of two Neorhizobium galegae strains reveals a noeT gene responsible for the unusual acetylation of the nodulation factors.</title>
        <authorList>
            <person name="Osterman J."/>
            <person name="Marsh J."/>
            <person name="Laine P.K."/>
            <person name="Zeng Z."/>
            <person name="Alatalo E."/>
            <person name="Sullivan J.T."/>
            <person name="Young J.P."/>
            <person name="Thomas-Oates J."/>
            <person name="Paulin L."/>
            <person name="Lindstrom K."/>
        </authorList>
    </citation>
    <scope>NUCLEOTIDE SEQUENCE [LARGE SCALE GENOMIC DNA]</scope>
    <source>
        <strain evidence="2">HAMBI 540</strain>
    </source>
</reference>
<name>A0A068SKU4_NEOGA</name>
<dbReference type="eggNOG" id="ENOG503010H">
    <property type="taxonomic scope" value="Bacteria"/>
</dbReference>
<dbReference type="GeneID" id="24256575"/>
<keyword evidence="2" id="KW-1185">Reference proteome</keyword>
<dbReference type="KEGG" id="ngg:RG540_CH06320"/>
<evidence type="ECO:0000313" key="1">
    <source>
        <dbReference type="EMBL" id="CDN46822.1"/>
    </source>
</evidence>
<dbReference type="PATRIC" id="fig|1028800.3.peg.642"/>
<organism evidence="1 2">
    <name type="scientific">Neorhizobium galegae bv. orientalis str. HAMBI 540</name>
    <dbReference type="NCBI Taxonomy" id="1028800"/>
    <lineage>
        <taxon>Bacteria</taxon>
        <taxon>Pseudomonadati</taxon>
        <taxon>Pseudomonadota</taxon>
        <taxon>Alphaproteobacteria</taxon>
        <taxon>Hyphomicrobiales</taxon>
        <taxon>Rhizobiaceae</taxon>
        <taxon>Rhizobium/Agrobacterium group</taxon>
        <taxon>Neorhizobium</taxon>
    </lineage>
</organism>
<dbReference type="Proteomes" id="UP000028181">
    <property type="component" value="Chromosome I"/>
</dbReference>
<dbReference type="OrthoDB" id="7583965at2"/>
<dbReference type="HOGENOM" id="CLU_481312_0_0_5"/>
<proteinExistence type="predicted"/>
<accession>A0A068SKU4</accession>
<dbReference type="EMBL" id="HG938353">
    <property type="protein sequence ID" value="CDN46822.1"/>
    <property type="molecule type" value="Genomic_DNA"/>
</dbReference>
<sequence>MEKKIGRPKTLNSESDSQIVAKHLGNGLRRKQILADTGWTEWRYQMAREYLSKNPPVELVVIETKPEAAKSEKPKPVRLTKIPVIDANLEPGRVHRFIITAAQDDTPKFEGFWASLKTYATRLGASIITCGLTYQKGLFEDHAVATATYDKDVEEFLIIERIQLTPDLLIICDANVLPTTANPLQGWQVANKGGHVVVPSTRIALESIPRMQDDPPRFAISTGCCTLPSYTPRAAGRKSLFHHTYGALLIEIDVDGECFFHHLQPDEDGAFQHFDWIVSGETITAQNRVKAVTWGDIHHDQLDPVVAMASWGYCTAEKKVVTGHSLAGYLNAEYEFAHDTLDFRRRNHHGLDDPHERARINIATNSNVESEVREAARFINAISRDGCRTVVVESNHDAAITKWLKNPEGMLDAENAYYWHLLNSVWHREIRASNSDFNPVHEALRMAGLDDHIDFIGSGESFTILEIEHGLHGDIGVGGSRGTPQQFRRFGRRTSTGHTHSPSIADGAYVAGLSAKLRQGYNKGPTRWAHAHIVLYPNGKRGMVLMHSDGRFQAMGDILEQQLQAA</sequence>
<dbReference type="AlphaFoldDB" id="A0A068SKU4"/>